<organism evidence="1 2">
    <name type="scientific">Oedothorax gibbosus</name>
    <dbReference type="NCBI Taxonomy" id="931172"/>
    <lineage>
        <taxon>Eukaryota</taxon>
        <taxon>Metazoa</taxon>
        <taxon>Ecdysozoa</taxon>
        <taxon>Arthropoda</taxon>
        <taxon>Chelicerata</taxon>
        <taxon>Arachnida</taxon>
        <taxon>Araneae</taxon>
        <taxon>Araneomorphae</taxon>
        <taxon>Entelegynae</taxon>
        <taxon>Araneoidea</taxon>
        <taxon>Linyphiidae</taxon>
        <taxon>Erigoninae</taxon>
        <taxon>Oedothorax</taxon>
    </lineage>
</organism>
<comment type="caution">
    <text evidence="1">The sequence shown here is derived from an EMBL/GenBank/DDBJ whole genome shotgun (WGS) entry which is preliminary data.</text>
</comment>
<evidence type="ECO:0000313" key="2">
    <source>
        <dbReference type="Proteomes" id="UP000827092"/>
    </source>
</evidence>
<name>A0AAV6UAW5_9ARAC</name>
<evidence type="ECO:0000313" key="1">
    <source>
        <dbReference type="EMBL" id="KAG8180864.1"/>
    </source>
</evidence>
<reference evidence="1 2" key="1">
    <citation type="journal article" date="2022" name="Nat. Ecol. Evol.">
        <title>A masculinizing supergene underlies an exaggerated male reproductive morph in a spider.</title>
        <authorList>
            <person name="Hendrickx F."/>
            <person name="De Corte Z."/>
            <person name="Sonet G."/>
            <person name="Van Belleghem S.M."/>
            <person name="Kostlbacher S."/>
            <person name="Vangestel C."/>
        </authorList>
    </citation>
    <scope>NUCLEOTIDE SEQUENCE [LARGE SCALE GENOMIC DNA]</scope>
    <source>
        <strain evidence="1">W744_W776</strain>
    </source>
</reference>
<proteinExistence type="predicted"/>
<keyword evidence="2" id="KW-1185">Reference proteome</keyword>
<dbReference type="Proteomes" id="UP000827092">
    <property type="component" value="Unassembled WGS sequence"/>
</dbReference>
<accession>A0AAV6UAW5</accession>
<dbReference type="AlphaFoldDB" id="A0AAV6UAW5"/>
<gene>
    <name evidence="1" type="ORF">JTE90_016879</name>
</gene>
<protein>
    <submittedName>
        <fullName evidence="1">Uncharacterized protein</fullName>
    </submittedName>
</protein>
<sequence>MKGKGGRVPIVPMPHYRPFPCRPLGRTRLADYGEFITKGQYRNRPDTKRLLQDGIGTFEKFIFNQLNGADTAAISHHLKSRFKRGHSFEFLLAPRIFLSPPPPQSPDDFWEENG</sequence>
<dbReference type="EMBL" id="JAFNEN010000545">
    <property type="protein sequence ID" value="KAG8180864.1"/>
    <property type="molecule type" value="Genomic_DNA"/>
</dbReference>